<dbReference type="Gene3D" id="3.40.462.20">
    <property type="match status" value="1"/>
</dbReference>
<dbReference type="GO" id="GO:0042179">
    <property type="term" value="P:nicotine biosynthetic process"/>
    <property type="evidence" value="ECO:0007669"/>
    <property type="project" value="UniProtKB-UniPathway"/>
</dbReference>
<dbReference type="PANTHER" id="PTHR32448">
    <property type="entry name" value="OS08G0158400 PROTEIN"/>
    <property type="match status" value="1"/>
</dbReference>
<protein>
    <recommendedName>
        <fullName evidence="11">FAD-binding PCMH-type domain-containing protein</fullName>
    </recommendedName>
</protein>
<dbReference type="OrthoDB" id="407275at2759"/>
<evidence type="ECO:0000256" key="8">
    <source>
        <dbReference type="ARBA" id="ARBA00034114"/>
    </source>
</evidence>
<keyword evidence="3" id="KW-0017">Alkaloid metabolism</keyword>
<keyword evidence="13" id="KW-1185">Reference proteome</keyword>
<accession>A0A484M6R8</accession>
<evidence type="ECO:0000256" key="6">
    <source>
        <dbReference type="ARBA" id="ARBA00022827"/>
    </source>
</evidence>
<keyword evidence="7" id="KW-0325">Glycoprotein</keyword>
<dbReference type="InterPro" id="IPR016166">
    <property type="entry name" value="FAD-bd_PCMH"/>
</dbReference>
<dbReference type="SUPFAM" id="SSF56176">
    <property type="entry name" value="FAD-binding/transporter-associated domain-like"/>
    <property type="match status" value="1"/>
</dbReference>
<organism evidence="12 13">
    <name type="scientific">Cuscuta campestris</name>
    <dbReference type="NCBI Taxonomy" id="132261"/>
    <lineage>
        <taxon>Eukaryota</taxon>
        <taxon>Viridiplantae</taxon>
        <taxon>Streptophyta</taxon>
        <taxon>Embryophyta</taxon>
        <taxon>Tracheophyta</taxon>
        <taxon>Spermatophyta</taxon>
        <taxon>Magnoliopsida</taxon>
        <taxon>eudicotyledons</taxon>
        <taxon>Gunneridae</taxon>
        <taxon>Pentapetalae</taxon>
        <taxon>asterids</taxon>
        <taxon>lamiids</taxon>
        <taxon>Solanales</taxon>
        <taxon>Convolvulaceae</taxon>
        <taxon>Cuscuteae</taxon>
        <taxon>Cuscuta</taxon>
        <taxon>Cuscuta subgen. Grammica</taxon>
        <taxon>Cuscuta sect. Cleistogrammica</taxon>
    </lineage>
</organism>
<name>A0A484M6R8_9ASTE</name>
<dbReference type="Gene3D" id="3.30.465.10">
    <property type="match status" value="1"/>
</dbReference>
<reference evidence="12 13" key="1">
    <citation type="submission" date="2018-04" db="EMBL/GenBank/DDBJ databases">
        <authorList>
            <person name="Vogel A."/>
        </authorList>
    </citation>
    <scope>NUCLEOTIDE SEQUENCE [LARGE SCALE GENOMIC DNA]</scope>
</reference>
<comment type="similarity">
    <text evidence="2">Belongs to the oxygen-dependent FAD-linked oxidoreductase family.</text>
</comment>
<evidence type="ECO:0000256" key="10">
    <source>
        <dbReference type="SAM" id="SignalP"/>
    </source>
</evidence>
<gene>
    <name evidence="12" type="ORF">CCAM_LOCUS26025</name>
</gene>
<proteinExistence type="inferred from homology"/>
<dbReference type="Pfam" id="PF08031">
    <property type="entry name" value="BBE"/>
    <property type="match status" value="1"/>
</dbReference>
<dbReference type="AlphaFoldDB" id="A0A484M6R8"/>
<dbReference type="Pfam" id="PF01565">
    <property type="entry name" value="FAD_binding_4"/>
    <property type="match status" value="1"/>
</dbReference>
<dbReference type="PROSITE" id="PS51387">
    <property type="entry name" value="FAD_PCMH"/>
    <property type="match status" value="1"/>
</dbReference>
<dbReference type="InterPro" id="IPR016167">
    <property type="entry name" value="FAD-bd_PCMH_sub1"/>
</dbReference>
<evidence type="ECO:0000256" key="5">
    <source>
        <dbReference type="ARBA" id="ARBA00022729"/>
    </source>
</evidence>
<evidence type="ECO:0000259" key="11">
    <source>
        <dbReference type="PROSITE" id="PS51387"/>
    </source>
</evidence>
<feature type="signal peptide" evidence="10">
    <location>
        <begin position="1"/>
        <end position="22"/>
    </location>
</feature>
<keyword evidence="4" id="KW-0285">Flavoprotein</keyword>
<comment type="cofactor">
    <cofactor evidence="1">
        <name>FAD</name>
        <dbReference type="ChEBI" id="CHEBI:57692"/>
    </cofactor>
</comment>
<dbReference type="EMBL" id="OOIL02002698">
    <property type="protein sequence ID" value="VFQ84249.1"/>
    <property type="molecule type" value="Genomic_DNA"/>
</dbReference>
<evidence type="ECO:0000256" key="9">
    <source>
        <dbReference type="ARBA" id="ARBA00045734"/>
    </source>
</evidence>
<keyword evidence="5 10" id="KW-0732">Signal</keyword>
<dbReference type="Proteomes" id="UP000595140">
    <property type="component" value="Unassembled WGS sequence"/>
</dbReference>
<evidence type="ECO:0000256" key="1">
    <source>
        <dbReference type="ARBA" id="ARBA00001974"/>
    </source>
</evidence>
<feature type="domain" description="FAD-binding PCMH-type" evidence="11">
    <location>
        <begin position="83"/>
        <end position="259"/>
    </location>
</feature>
<evidence type="ECO:0000313" key="12">
    <source>
        <dbReference type="EMBL" id="VFQ84249.1"/>
    </source>
</evidence>
<dbReference type="InterPro" id="IPR006094">
    <property type="entry name" value="Oxid_FAD_bind_N"/>
</dbReference>
<evidence type="ECO:0000256" key="4">
    <source>
        <dbReference type="ARBA" id="ARBA00022630"/>
    </source>
</evidence>
<feature type="chain" id="PRO_5019765974" description="FAD-binding PCMH-type domain-containing protein" evidence="10">
    <location>
        <begin position="23"/>
        <end position="540"/>
    </location>
</feature>
<evidence type="ECO:0000256" key="3">
    <source>
        <dbReference type="ARBA" id="ARBA00022589"/>
    </source>
</evidence>
<evidence type="ECO:0000313" key="13">
    <source>
        <dbReference type="Proteomes" id="UP000595140"/>
    </source>
</evidence>
<dbReference type="UniPathway" id="UPA00107"/>
<dbReference type="Gene3D" id="3.30.43.10">
    <property type="entry name" value="Uridine Diphospho-n-acetylenolpyruvylglucosamine Reductase, domain 2"/>
    <property type="match status" value="1"/>
</dbReference>
<evidence type="ECO:0000256" key="2">
    <source>
        <dbReference type="ARBA" id="ARBA00005466"/>
    </source>
</evidence>
<dbReference type="InterPro" id="IPR036318">
    <property type="entry name" value="FAD-bd_PCMH-like_sf"/>
</dbReference>
<comment type="function">
    <text evidence="9">Involved in the biosynthesis of pyridine alkaloid natural products, leading mainly to the production of anabasine, anatabine, nicotine and nornicotine, effective deterrents against herbivores with antiparasitic and pesticide properties (neurotoxins); nornicotine serves as the precursor in the synthesis of the carcinogen compound N'-nitrosonornicotine (NNN). Catalyzes a late oxidation step subsequent to the pyridine ring condensation reaction in the biosynthesis of alkaloids.</text>
</comment>
<sequence length="540" mass="59244">MATSVLRLLSLLFTLLLSTSTAFPTSPPPSASHLSDQFYQCIAHQTSAGKTNLSQSFFTPENPLFAGALNSTAQNLRCVEPNKVAKPLLIFTPLNESQVSAAVTCASRLRVQLRVRSGGHDYECLSYISLMGIPFAIVDLSKMRSVDVDLTSQTAWVQAGATVGEAYYQISLKSNVLGFPAGLCSSLGIGGHITGGAYGSMMRKYGLGVDNVLDAKMVDAKGRILDRKGMGEEVFWAIRGGGGASFGIILSWKLQLVPVPATVTVFNVPRTLEQGATKLLSKWQRVADKLDENLFIRVVITPAKGTAPGKKTIQTAYNALFLGTSDALLKLMKQSFPELGLKKRDCIQMSWIQSVLFIAGFPLGTPTKTLMAGKPPFTNHFKAKSDFVKTPISETGLAGLWDLLLKEDNPMMILNPYGGKMATIPESATPFPHRCGNLFMIQYLTLWSEDDVTATANHGEWINKLYDYMEQYVSSSPREAYVNYRDLDLGTNKNHGKVSFLEASSWGTLYFKGNFRRLAQAKTMIDPNNFFRHEQSIPTI</sequence>
<dbReference type="InterPro" id="IPR012951">
    <property type="entry name" value="BBE"/>
</dbReference>
<dbReference type="InterPro" id="IPR016169">
    <property type="entry name" value="FAD-bd_PCMH_sub2"/>
</dbReference>
<dbReference type="GO" id="GO:0016491">
    <property type="term" value="F:oxidoreductase activity"/>
    <property type="evidence" value="ECO:0007669"/>
    <property type="project" value="InterPro"/>
</dbReference>
<evidence type="ECO:0000256" key="7">
    <source>
        <dbReference type="ARBA" id="ARBA00023180"/>
    </source>
</evidence>
<comment type="pathway">
    <text evidence="8">Alkaloid biosynthesis; nicotine biosynthesis.</text>
</comment>
<keyword evidence="6" id="KW-0274">FAD</keyword>
<dbReference type="GO" id="GO:0071949">
    <property type="term" value="F:FAD binding"/>
    <property type="evidence" value="ECO:0007669"/>
    <property type="project" value="InterPro"/>
</dbReference>